<keyword evidence="6" id="KW-1185">Reference proteome</keyword>
<dbReference type="Pfam" id="PF00932">
    <property type="entry name" value="LTD"/>
    <property type="match status" value="2"/>
</dbReference>
<organism evidence="5 6">
    <name type="scientific">Terrimonas rubra</name>
    <dbReference type="NCBI Taxonomy" id="1035890"/>
    <lineage>
        <taxon>Bacteria</taxon>
        <taxon>Pseudomonadati</taxon>
        <taxon>Bacteroidota</taxon>
        <taxon>Chitinophagia</taxon>
        <taxon>Chitinophagales</taxon>
        <taxon>Chitinophagaceae</taxon>
        <taxon>Terrimonas</taxon>
    </lineage>
</organism>
<dbReference type="Gene3D" id="2.60.40.4070">
    <property type="match status" value="1"/>
</dbReference>
<evidence type="ECO:0000256" key="1">
    <source>
        <dbReference type="ARBA" id="ARBA00022729"/>
    </source>
</evidence>
<evidence type="ECO:0000313" key="6">
    <source>
        <dbReference type="Proteomes" id="UP001597511"/>
    </source>
</evidence>
<dbReference type="Pfam" id="PF13585">
    <property type="entry name" value="CHU_C"/>
    <property type="match status" value="1"/>
</dbReference>
<evidence type="ECO:0000313" key="5">
    <source>
        <dbReference type="EMBL" id="MFD2919879.1"/>
    </source>
</evidence>
<proteinExistence type="predicted"/>
<dbReference type="InterPro" id="IPR001322">
    <property type="entry name" value="Lamin_tail_dom"/>
</dbReference>
<dbReference type="InterPro" id="IPR014755">
    <property type="entry name" value="Cu-Rt/internalin_Ig-like"/>
</dbReference>
<gene>
    <name evidence="5" type="ORF">ACFS6H_09190</name>
</gene>
<dbReference type="Proteomes" id="UP001597511">
    <property type="component" value="Unassembled WGS sequence"/>
</dbReference>
<dbReference type="RefSeq" id="WP_386097546.1">
    <property type="nucleotide sequence ID" value="NZ_JBHUOZ010000002.1"/>
</dbReference>
<sequence>MKKHLLLLCCLLATTTCVYAQNRYQVVITEIMADPAPIVGLPNNEWIELKNTGTTPVNLAGWRLGDLTGISGPMPQYMLASGSYVIICTGNAVTALSAFGATLAVTSFPSLDNETDQLFIRSANGTTMHAVNYQSNWYNNELKKEGGWTLEMIDPVQPCSGKENWKASTSATGGTPGTVNSVNGSLTTQPAPAVTHSYTTGTNQVTIVFNQPVDSSSGATLTNYSVTGNNITRALTLPPLFNQVQLTLAEPLTEATIYTISVSGVINCSGKVITAQQVQTGLASAAMAQDLVINEILFRPRPNGYDYAELYNRSKKIIDLSKILLANRNTAGNIDNIKSVSQQPVYIFPGDYVVVTENADNLALNYLVKAPSKVMVIPALPSYPNTGGTVVLVNEQGAVVDEVAYSNKWHFPLIDNDEGVALERIDPDQPSQSAQNWHSAASTAGFGTPTYRNSQYKSVETGKGSISISPTVFSPDGDGFNDITSISYNLPQNGFVANITIFDAAGRPVKNLVRNATTSTSGYWNWNGLNDKNNPLPIGTYIILSEFFNLQGKKQVYKNTVVLARPL</sequence>
<comment type="caution">
    <text evidence="5">The sequence shown here is derived from an EMBL/GenBank/DDBJ whole genome shotgun (WGS) entry which is preliminary data.</text>
</comment>
<protein>
    <submittedName>
        <fullName evidence="5">Lamin tail domain-containing protein</fullName>
    </submittedName>
</protein>
<dbReference type="InterPro" id="IPR036415">
    <property type="entry name" value="Lamin_tail_dom_sf"/>
</dbReference>
<evidence type="ECO:0000256" key="2">
    <source>
        <dbReference type="SAM" id="MobiDB-lite"/>
    </source>
</evidence>
<accession>A0ABW6A3H1</accession>
<feature type="domain" description="LTD" evidence="4">
    <location>
        <begin position="22"/>
        <end position="135"/>
    </location>
</feature>
<evidence type="ECO:0000259" key="4">
    <source>
        <dbReference type="PROSITE" id="PS51841"/>
    </source>
</evidence>
<feature type="region of interest" description="Disordered" evidence="2">
    <location>
        <begin position="428"/>
        <end position="448"/>
    </location>
</feature>
<dbReference type="SUPFAM" id="SSF74853">
    <property type="entry name" value="Lamin A/C globular tail domain"/>
    <property type="match status" value="1"/>
</dbReference>
<feature type="chain" id="PRO_5046755335" evidence="3">
    <location>
        <begin position="21"/>
        <end position="567"/>
    </location>
</feature>
<evidence type="ECO:0000256" key="3">
    <source>
        <dbReference type="SAM" id="SignalP"/>
    </source>
</evidence>
<feature type="domain" description="LTD" evidence="4">
    <location>
        <begin position="278"/>
        <end position="407"/>
    </location>
</feature>
<reference evidence="6" key="1">
    <citation type="journal article" date="2019" name="Int. J. Syst. Evol. Microbiol.">
        <title>The Global Catalogue of Microorganisms (GCM) 10K type strain sequencing project: providing services to taxonomists for standard genome sequencing and annotation.</title>
        <authorList>
            <consortium name="The Broad Institute Genomics Platform"/>
            <consortium name="The Broad Institute Genome Sequencing Center for Infectious Disease"/>
            <person name="Wu L."/>
            <person name="Ma J."/>
        </authorList>
    </citation>
    <scope>NUCLEOTIDE SEQUENCE [LARGE SCALE GENOMIC DNA]</scope>
    <source>
        <strain evidence="6">KCTC 23299</strain>
    </source>
</reference>
<feature type="compositionally biased region" description="Polar residues" evidence="2">
    <location>
        <begin position="429"/>
        <end position="442"/>
    </location>
</feature>
<keyword evidence="1 3" id="KW-0732">Signal</keyword>
<dbReference type="PROSITE" id="PS51841">
    <property type="entry name" value="LTD"/>
    <property type="match status" value="2"/>
</dbReference>
<feature type="signal peptide" evidence="3">
    <location>
        <begin position="1"/>
        <end position="20"/>
    </location>
</feature>
<dbReference type="Gene3D" id="2.60.40.1220">
    <property type="match status" value="1"/>
</dbReference>
<name>A0ABW6A3H1_9BACT</name>
<dbReference type="EMBL" id="JBHUOZ010000002">
    <property type="protein sequence ID" value="MFD2919879.1"/>
    <property type="molecule type" value="Genomic_DNA"/>
</dbReference>
<dbReference type="Gene3D" id="2.60.40.1260">
    <property type="entry name" value="Lamin Tail domain"/>
    <property type="match status" value="1"/>
</dbReference>